<reference evidence="3" key="1">
    <citation type="journal article" date="2019" name="Int. J. Syst. Evol. Microbiol.">
        <title>The Global Catalogue of Microorganisms (GCM) 10K type strain sequencing project: providing services to taxonomists for standard genome sequencing and annotation.</title>
        <authorList>
            <consortium name="The Broad Institute Genomics Platform"/>
            <consortium name="The Broad Institute Genome Sequencing Center for Infectious Disease"/>
            <person name="Wu L."/>
            <person name="Ma J."/>
        </authorList>
    </citation>
    <scope>NUCLEOTIDE SEQUENCE [LARGE SCALE GENOMIC DNA]</scope>
    <source>
        <strain evidence="3">JCM 31921</strain>
    </source>
</reference>
<keyword evidence="1" id="KW-0732">Signal</keyword>
<dbReference type="EMBL" id="BAABEZ010000022">
    <property type="protein sequence ID" value="GAA4455263.1"/>
    <property type="molecule type" value="Genomic_DNA"/>
</dbReference>
<dbReference type="Proteomes" id="UP001501410">
    <property type="component" value="Unassembled WGS sequence"/>
</dbReference>
<evidence type="ECO:0000313" key="3">
    <source>
        <dbReference type="Proteomes" id="UP001501410"/>
    </source>
</evidence>
<evidence type="ECO:0000313" key="2">
    <source>
        <dbReference type="EMBL" id="GAA4455263.1"/>
    </source>
</evidence>
<dbReference type="PROSITE" id="PS51257">
    <property type="entry name" value="PROKAR_LIPOPROTEIN"/>
    <property type="match status" value="1"/>
</dbReference>
<keyword evidence="3" id="KW-1185">Reference proteome</keyword>
<accession>A0ABP8MSA5</accession>
<protein>
    <recommendedName>
        <fullName evidence="4">Lipoprotein</fullName>
    </recommendedName>
</protein>
<name>A0ABP8MSA5_9BACT</name>
<comment type="caution">
    <text evidence="2">The sequence shown here is derived from an EMBL/GenBank/DDBJ whole genome shotgun (WGS) entry which is preliminary data.</text>
</comment>
<evidence type="ECO:0008006" key="4">
    <source>
        <dbReference type="Google" id="ProtNLM"/>
    </source>
</evidence>
<evidence type="ECO:0000256" key="1">
    <source>
        <dbReference type="SAM" id="SignalP"/>
    </source>
</evidence>
<organism evidence="2 3">
    <name type="scientific">Rurimicrobium arvi</name>
    <dbReference type="NCBI Taxonomy" id="2049916"/>
    <lineage>
        <taxon>Bacteria</taxon>
        <taxon>Pseudomonadati</taxon>
        <taxon>Bacteroidota</taxon>
        <taxon>Chitinophagia</taxon>
        <taxon>Chitinophagales</taxon>
        <taxon>Chitinophagaceae</taxon>
        <taxon>Rurimicrobium</taxon>
    </lineage>
</organism>
<dbReference type="RefSeq" id="WP_344825842.1">
    <property type="nucleotide sequence ID" value="NZ_BAABEZ010000022.1"/>
</dbReference>
<feature type="chain" id="PRO_5045552325" description="Lipoprotein" evidence="1">
    <location>
        <begin position="16"/>
        <end position="67"/>
    </location>
</feature>
<feature type="signal peptide" evidence="1">
    <location>
        <begin position="1"/>
        <end position="15"/>
    </location>
</feature>
<proteinExistence type="predicted"/>
<sequence>MKKLMIGVFALTAMAATSCRKSYTCECKPVNGSAGITRDLPKQSLSDARSECDRGDVQGITECEIKL</sequence>
<gene>
    <name evidence="2" type="ORF">GCM10023092_18610</name>
</gene>